<feature type="compositionally biased region" description="Low complexity" evidence="9">
    <location>
        <begin position="789"/>
        <end position="805"/>
    </location>
</feature>
<proteinExistence type="inferred from homology"/>
<evidence type="ECO:0000313" key="12">
    <source>
        <dbReference type="EMBL" id="AKJ94081.1"/>
    </source>
</evidence>
<feature type="site" description="Interaction with DNA" evidence="8">
    <location>
        <position position="143"/>
    </location>
</feature>
<dbReference type="Gene3D" id="1.10.290.10">
    <property type="entry name" value="Topoisomerase I, domain 4"/>
    <property type="match status" value="1"/>
</dbReference>
<dbReference type="GO" id="GO:0003677">
    <property type="term" value="F:DNA binding"/>
    <property type="evidence" value="ECO:0007669"/>
    <property type="project" value="UniProtKB-KW"/>
</dbReference>
<dbReference type="InterPro" id="IPR003601">
    <property type="entry name" value="Topo_IA_2"/>
</dbReference>
<dbReference type="InterPro" id="IPR028612">
    <property type="entry name" value="Topoisom_1_IA"/>
</dbReference>
<dbReference type="SUPFAM" id="SSF56712">
    <property type="entry name" value="Prokaryotic type I DNA topoisomerase"/>
    <property type="match status" value="1"/>
</dbReference>
<feature type="compositionally biased region" description="Low complexity" evidence="9">
    <location>
        <begin position="770"/>
        <end position="781"/>
    </location>
</feature>
<dbReference type="SMART" id="SM00437">
    <property type="entry name" value="TOP1Ac"/>
    <property type="match status" value="1"/>
</dbReference>
<dbReference type="PANTHER" id="PTHR42785:SF1">
    <property type="entry name" value="DNA TOPOISOMERASE"/>
    <property type="match status" value="1"/>
</dbReference>
<evidence type="ECO:0000256" key="4">
    <source>
        <dbReference type="ARBA" id="ARBA00022842"/>
    </source>
</evidence>
<feature type="compositionally biased region" description="Low complexity" evidence="9">
    <location>
        <begin position="830"/>
        <end position="841"/>
    </location>
</feature>
<dbReference type="InterPro" id="IPR013826">
    <property type="entry name" value="Topo_IA_cen_sub3"/>
</dbReference>
<dbReference type="KEGG" id="tvr:TVD_01260"/>
<dbReference type="AlphaFoldDB" id="A0A0G3G5D6"/>
<feature type="domain" description="Topo IA-type catalytic" evidence="11">
    <location>
        <begin position="133"/>
        <end position="571"/>
    </location>
</feature>
<dbReference type="CDD" id="cd00186">
    <property type="entry name" value="TOP1Ac"/>
    <property type="match status" value="1"/>
</dbReference>
<reference evidence="12 13" key="1">
    <citation type="submission" date="2015-04" db="EMBL/GenBank/DDBJ databases">
        <title>Complete Sequence for the Genome of the Thioalkalivibrio versutus D301.</title>
        <authorList>
            <person name="Mu T."/>
            <person name="Zhou J."/>
            <person name="Xu X."/>
        </authorList>
    </citation>
    <scope>NUCLEOTIDE SEQUENCE [LARGE SCALE GENOMIC DNA]</scope>
    <source>
        <strain evidence="12 13">D301</strain>
    </source>
</reference>
<comment type="subunit">
    <text evidence="8">Monomer.</text>
</comment>
<evidence type="ECO:0000313" key="13">
    <source>
        <dbReference type="Proteomes" id="UP000064201"/>
    </source>
</evidence>
<dbReference type="InterPro" id="IPR006171">
    <property type="entry name" value="TOPRIM_dom"/>
</dbReference>
<keyword evidence="13" id="KW-1185">Reference proteome</keyword>
<dbReference type="EMBL" id="CP011367">
    <property type="protein sequence ID" value="AKJ94081.1"/>
    <property type="molecule type" value="Genomic_DNA"/>
</dbReference>
<feature type="region of interest" description="Interaction with DNA" evidence="8">
    <location>
        <begin position="167"/>
        <end position="172"/>
    </location>
</feature>
<evidence type="ECO:0000259" key="11">
    <source>
        <dbReference type="PROSITE" id="PS52039"/>
    </source>
</evidence>
<organism evidence="12 13">
    <name type="scientific">Thioalkalivibrio versutus</name>
    <dbReference type="NCBI Taxonomy" id="106634"/>
    <lineage>
        <taxon>Bacteria</taxon>
        <taxon>Pseudomonadati</taxon>
        <taxon>Pseudomonadota</taxon>
        <taxon>Gammaproteobacteria</taxon>
        <taxon>Chromatiales</taxon>
        <taxon>Ectothiorhodospiraceae</taxon>
        <taxon>Thioalkalivibrio</taxon>
    </lineage>
</organism>
<evidence type="ECO:0000256" key="6">
    <source>
        <dbReference type="ARBA" id="ARBA00023125"/>
    </source>
</evidence>
<dbReference type="PRINTS" id="PR00417">
    <property type="entry name" value="PRTPISMRASEI"/>
</dbReference>
<feature type="site" description="Interaction with DNA" evidence="8">
    <location>
        <position position="503"/>
    </location>
</feature>
<dbReference type="PROSITE" id="PS50880">
    <property type="entry name" value="TOPRIM"/>
    <property type="match status" value="1"/>
</dbReference>
<comment type="similarity">
    <text evidence="2 8">Belongs to the type IA topoisomerase family.</text>
</comment>
<feature type="site" description="Interaction with DNA" evidence="8">
    <location>
        <position position="159"/>
    </location>
</feature>
<evidence type="ECO:0000256" key="9">
    <source>
        <dbReference type="SAM" id="MobiDB-lite"/>
    </source>
</evidence>
<sequence>MSKHLVIVESPAKGKTIEKYLGPDYQVLASYGHVRDLVPKEGAVDPEDGFRMKYDIIERSEKQIEAIAKALKKSDDLILATDPDREGEAISWHLHEVLRERGLLENRDVHRVVFHEITKKAIQEAIEHPRDLAQPLIDAQQARRALDYLVGFNLSPLLWRKIKRGLSAGRVQSPALRMIAERENEIEAFVAREYWTLDALTERQGQSFTARLTHLDGNKLDQFDLNSTELAHDAQKRLTDAASGELRVAKVEKKQRRRNPAAPFTTSTLQQEASRKLGFTASRTMRTAQQLYEGIDLGSGAIGLITYMRTDSVALAGEAIAEIRGLIEERYGANNVPDSPRQYKTKSKNAQEAHEAIRPTSVRHVPNEIRDRLSSDQARLYDLIWKRTVACQMIHATFDTVAADLVPGETRHQFRATGSTLVDPGFIAVYQEGRDDTQDDDEDKRLPEMAEGDSVKLNEVTADQHFTEPPPRYTEASLVKTLEEYGIGRPSTYASIISTLQSREYVEMDGKRFIPTDTGRIVNSFLTQHFDRYVDYDFTAKLEDELDAISRGEKDWVPVLEAFWGDFRDRVKEKEENVTRAEAVQSRELGPDPQSGRPVSVRLGRFGPIVQIGTKDDEEKPRFAGLLPGQKMDKVTLEEALELFKLPRDLGETPEGEPVMVNIGRFGPYVKYGSKYASLGPDDDVWTIELPRALEVVAEKKKKDAERFIKSFDAEGIQVLNGRYGPYVTDGNKNAKIPKETDPKSLTLEQCQELIAAAPERKGRGRKGATKSTGKTTAKSSSKAEGKTASKTSAKSTAKSTSAKKPATKKKATASKTGAKKTTAKKTPAKKSSTAKSAGAGDNRLSAEPSGDRGSE</sequence>
<feature type="site" description="Interaction with DNA" evidence="8">
    <location>
        <position position="33"/>
    </location>
</feature>
<comment type="function">
    <text evidence="8">Releases the supercoiling and torsional tension of DNA, which is introduced during the DNA replication and transcription, by transiently cleaving and rejoining one strand of the DNA duplex. Introduces a single-strand break via transesterification at a target site in duplex DNA. The scissile phosphodiester is attacked by the catalytic tyrosine of the enzyme, resulting in the formation of a DNA-(5'-phosphotyrosyl)-enzyme intermediate and the expulsion of a 3'-OH DNA strand. The free DNA strand then undergoes passage around the unbroken strand, thus removing DNA supercoils. Finally, in the religation step, the DNA 3'-OH attacks the covalent intermediate to expel the active-site tyrosine and restore the DNA phosphodiester backbone.</text>
</comment>
<dbReference type="InterPro" id="IPR034149">
    <property type="entry name" value="TOPRIM_TopoI"/>
</dbReference>
<dbReference type="NCBIfam" id="TIGR01051">
    <property type="entry name" value="topA_bact"/>
    <property type="match status" value="1"/>
</dbReference>
<dbReference type="InterPro" id="IPR013825">
    <property type="entry name" value="Topo_IA_cen_sub2"/>
</dbReference>
<dbReference type="PROSITE" id="PS00396">
    <property type="entry name" value="TOPO_IA_1"/>
    <property type="match status" value="1"/>
</dbReference>
<dbReference type="Gene3D" id="3.40.50.140">
    <property type="match status" value="1"/>
</dbReference>
<comment type="caution">
    <text evidence="8">Lacks conserved residue(s) required for the propagation of feature annotation.</text>
</comment>
<keyword evidence="7 8" id="KW-0413">Isomerase</keyword>
<dbReference type="InterPro" id="IPR023406">
    <property type="entry name" value="Topo_IA_AS"/>
</dbReference>
<evidence type="ECO:0000256" key="8">
    <source>
        <dbReference type="HAMAP-Rule" id="MF_00952"/>
    </source>
</evidence>
<dbReference type="InterPro" id="IPR025589">
    <property type="entry name" value="Toprim_C_rpt"/>
</dbReference>
<dbReference type="InterPro" id="IPR013497">
    <property type="entry name" value="Topo_IA_cen"/>
</dbReference>
<dbReference type="RefSeq" id="WP_047250598.1">
    <property type="nucleotide sequence ID" value="NZ_CP011367.1"/>
</dbReference>
<dbReference type="Gene3D" id="2.70.20.10">
    <property type="entry name" value="Topoisomerase I, domain 3"/>
    <property type="match status" value="1"/>
</dbReference>
<dbReference type="SMART" id="SM00493">
    <property type="entry name" value="TOPRIM"/>
    <property type="match status" value="1"/>
</dbReference>
<dbReference type="InterPro" id="IPR023405">
    <property type="entry name" value="Topo_IA_core_domain"/>
</dbReference>
<dbReference type="HAMAP" id="MF_00952">
    <property type="entry name" value="Topoisom_1_prok"/>
    <property type="match status" value="1"/>
</dbReference>
<evidence type="ECO:0000256" key="5">
    <source>
        <dbReference type="ARBA" id="ARBA00023029"/>
    </source>
</evidence>
<feature type="region of interest" description="Disordered" evidence="9">
    <location>
        <begin position="756"/>
        <end position="856"/>
    </location>
</feature>
<dbReference type="EC" id="5.6.2.1" evidence="8"/>
<feature type="region of interest" description="Disordered" evidence="9">
    <location>
        <begin position="337"/>
        <end position="356"/>
    </location>
</feature>
<gene>
    <name evidence="8" type="primary">topA</name>
    <name evidence="12" type="ORF">TVD_01260</name>
</gene>
<dbReference type="Pfam" id="PF01751">
    <property type="entry name" value="Toprim"/>
    <property type="match status" value="1"/>
</dbReference>
<feature type="site" description="Interaction with DNA" evidence="8">
    <location>
        <position position="309"/>
    </location>
</feature>
<keyword evidence="6 8" id="KW-0238">DNA-binding</keyword>
<dbReference type="InterPro" id="IPR005733">
    <property type="entry name" value="TopoI_bac-type"/>
</dbReference>
<comment type="catalytic activity">
    <reaction evidence="1 8">
        <text>ATP-independent breakage of single-stranded DNA, followed by passage and rejoining.</text>
        <dbReference type="EC" id="5.6.2.1"/>
    </reaction>
</comment>
<dbReference type="Pfam" id="PF13368">
    <property type="entry name" value="Toprim_C_rpt"/>
    <property type="match status" value="3"/>
</dbReference>
<dbReference type="Gene3D" id="1.10.460.10">
    <property type="entry name" value="Topoisomerase I, domain 2"/>
    <property type="match status" value="1"/>
</dbReference>
<name>A0A0G3G5D6_9GAMM</name>
<evidence type="ECO:0000256" key="1">
    <source>
        <dbReference type="ARBA" id="ARBA00000213"/>
    </source>
</evidence>
<dbReference type="SMART" id="SM00436">
    <property type="entry name" value="TOP1Bc"/>
    <property type="match status" value="1"/>
</dbReference>
<dbReference type="Pfam" id="PF01131">
    <property type="entry name" value="Topoisom_bac"/>
    <property type="match status" value="1"/>
</dbReference>
<evidence type="ECO:0000256" key="3">
    <source>
        <dbReference type="ARBA" id="ARBA00022723"/>
    </source>
</evidence>
<dbReference type="InterPro" id="IPR013824">
    <property type="entry name" value="Topo_IA_cen_sub1"/>
</dbReference>
<dbReference type="OrthoDB" id="9804262at2"/>
<feature type="domain" description="Toprim" evidence="10">
    <location>
        <begin position="3"/>
        <end position="117"/>
    </location>
</feature>
<keyword evidence="4" id="KW-0460">Magnesium</keyword>
<feature type="active site" description="O-(5'-phospho-DNA)-tyrosine intermediate" evidence="8">
    <location>
        <position position="307"/>
    </location>
</feature>
<dbReference type="InterPro" id="IPR003602">
    <property type="entry name" value="Topo_IA_DNA-bd_dom"/>
</dbReference>
<feature type="site" description="Interaction with DNA" evidence="8">
    <location>
        <position position="147"/>
    </location>
</feature>
<dbReference type="GO" id="GO:0003917">
    <property type="term" value="F:DNA topoisomerase type I (single strand cut, ATP-independent) activity"/>
    <property type="evidence" value="ECO:0007669"/>
    <property type="project" value="UniProtKB-UniRule"/>
</dbReference>
<keyword evidence="3" id="KW-0479">Metal-binding</keyword>
<dbReference type="NCBIfam" id="NF006451">
    <property type="entry name" value="PRK08780.1"/>
    <property type="match status" value="1"/>
</dbReference>
<dbReference type="PANTHER" id="PTHR42785">
    <property type="entry name" value="DNA TOPOISOMERASE, TYPE IA, CORE"/>
    <property type="match status" value="1"/>
</dbReference>
<keyword evidence="5 8" id="KW-0799">Topoisomerase</keyword>
<dbReference type="PROSITE" id="PS52039">
    <property type="entry name" value="TOPO_IA_2"/>
    <property type="match status" value="1"/>
</dbReference>
<feature type="compositionally biased region" description="Basic residues" evidence="9">
    <location>
        <begin position="806"/>
        <end position="829"/>
    </location>
</feature>
<dbReference type="InterPro" id="IPR000380">
    <property type="entry name" value="Topo_IA"/>
</dbReference>
<dbReference type="CDD" id="cd03363">
    <property type="entry name" value="TOPRIM_TopoIA_TopoI"/>
    <property type="match status" value="1"/>
</dbReference>
<protein>
    <recommendedName>
        <fullName evidence="8">DNA topoisomerase 1</fullName>
        <ecNumber evidence="8">5.6.2.1</ecNumber>
    </recommendedName>
    <alternativeName>
        <fullName evidence="8">DNA topoisomerase I</fullName>
    </alternativeName>
</protein>
<dbReference type="STRING" id="106634.TVD_01260"/>
<feature type="site" description="Interaction with DNA" evidence="8">
    <location>
        <position position="144"/>
    </location>
</feature>
<dbReference type="Proteomes" id="UP000064201">
    <property type="component" value="Chromosome"/>
</dbReference>
<evidence type="ECO:0000256" key="2">
    <source>
        <dbReference type="ARBA" id="ARBA00009446"/>
    </source>
</evidence>
<evidence type="ECO:0000256" key="7">
    <source>
        <dbReference type="ARBA" id="ARBA00023235"/>
    </source>
</evidence>
<dbReference type="PATRIC" id="fig|106634.4.peg.258"/>
<accession>A0A0G3G5D6</accession>
<dbReference type="GO" id="GO:0006265">
    <property type="term" value="P:DNA topological change"/>
    <property type="evidence" value="ECO:0007669"/>
    <property type="project" value="UniProtKB-UniRule"/>
</dbReference>
<evidence type="ECO:0000259" key="10">
    <source>
        <dbReference type="PROSITE" id="PS50880"/>
    </source>
</evidence>
<dbReference type="GO" id="GO:0046872">
    <property type="term" value="F:metal ion binding"/>
    <property type="evidence" value="ECO:0007669"/>
    <property type="project" value="UniProtKB-KW"/>
</dbReference>